<dbReference type="NCBIfam" id="TIGR01726">
    <property type="entry name" value="HEQRo_perm_3TM"/>
    <property type="match status" value="1"/>
</dbReference>
<gene>
    <name evidence="11" type="ORF">KCX82_16380</name>
</gene>
<comment type="similarity">
    <text evidence="2 9">Belongs to the binding-protein-dependent transport system permease family.</text>
</comment>
<dbReference type="GO" id="GO:0043190">
    <property type="term" value="C:ATP-binding cassette (ABC) transporter complex"/>
    <property type="evidence" value="ECO:0007669"/>
    <property type="project" value="InterPro"/>
</dbReference>
<dbReference type="InterPro" id="IPR043429">
    <property type="entry name" value="ArtM/GltK/GlnP/TcyL/YhdX-like"/>
</dbReference>
<feature type="transmembrane region" description="Helical" evidence="9">
    <location>
        <begin position="86"/>
        <end position="106"/>
    </location>
</feature>
<dbReference type="FunFam" id="1.10.3720.10:FF:000009">
    <property type="entry name" value="Amino acid ABC transporter permease"/>
    <property type="match status" value="1"/>
</dbReference>
<comment type="caution">
    <text evidence="11">The sequence shown here is derived from an EMBL/GenBank/DDBJ whole genome shotgun (WGS) entry which is preliminary data.</text>
</comment>
<reference evidence="11" key="2">
    <citation type="submission" date="2021-04" db="EMBL/GenBank/DDBJ databases">
        <authorList>
            <person name="Liu J."/>
        </authorList>
    </citation>
    <scope>NUCLEOTIDE SEQUENCE</scope>
    <source>
        <strain evidence="11">BAD-6</strain>
    </source>
</reference>
<feature type="domain" description="ABC transmembrane type-1" evidence="10">
    <location>
        <begin position="22"/>
        <end position="210"/>
    </location>
</feature>
<reference evidence="11" key="1">
    <citation type="submission" date="2021-04" db="EMBL/GenBank/DDBJ databases">
        <title>Sinoanaerobacter chloroacetimidivorans sp. nov., an obligate anaerobic bacterium isolated from anaerobic sludge.</title>
        <authorList>
            <person name="Bao Y."/>
        </authorList>
    </citation>
    <scope>NUCLEOTIDE SEQUENCE</scope>
    <source>
        <strain evidence="11">BAD-6</strain>
    </source>
</reference>
<dbReference type="CDD" id="cd06261">
    <property type="entry name" value="TM_PBP2"/>
    <property type="match status" value="1"/>
</dbReference>
<dbReference type="SUPFAM" id="SSF161098">
    <property type="entry name" value="MetI-like"/>
    <property type="match status" value="1"/>
</dbReference>
<name>A0A8J7W5T6_9FIRM</name>
<evidence type="ECO:0000313" key="11">
    <source>
        <dbReference type="EMBL" id="MBR0599465.1"/>
    </source>
</evidence>
<dbReference type="InterPro" id="IPR035906">
    <property type="entry name" value="MetI-like_sf"/>
</dbReference>
<dbReference type="InterPro" id="IPR010065">
    <property type="entry name" value="AA_ABC_transptr_permease_3TM"/>
</dbReference>
<dbReference type="PROSITE" id="PS50928">
    <property type="entry name" value="ABC_TM1"/>
    <property type="match status" value="1"/>
</dbReference>
<keyword evidence="3 9" id="KW-0813">Transport</keyword>
<dbReference type="PANTHER" id="PTHR30614:SF0">
    <property type="entry name" value="L-CYSTINE TRANSPORT SYSTEM PERMEASE PROTEIN TCYL"/>
    <property type="match status" value="1"/>
</dbReference>
<dbReference type="AlphaFoldDB" id="A0A8J7W5T6"/>
<dbReference type="InterPro" id="IPR000515">
    <property type="entry name" value="MetI-like"/>
</dbReference>
<feature type="transmembrane region" description="Helical" evidence="9">
    <location>
        <begin position="60"/>
        <end position="80"/>
    </location>
</feature>
<dbReference type="Gene3D" id="1.10.3720.10">
    <property type="entry name" value="MetI-like"/>
    <property type="match status" value="1"/>
</dbReference>
<dbReference type="GO" id="GO:0022857">
    <property type="term" value="F:transmembrane transporter activity"/>
    <property type="evidence" value="ECO:0007669"/>
    <property type="project" value="InterPro"/>
</dbReference>
<sequence>MFNERVINILQESFVKILIPGITYTIPLTLVSFAIGLFIAVIAALIQVSNIRILTPIVRFYVWVIRGTPLLVQIFIIFYGLPNAGIVLDALPAAIIAFSLNVGAYASETLRAAILSVPTGQIEAGYSLGMNYFQTLHRIILPQAFKVSVPPLFNSFIGLVKDTSLAANITVAEMFMVTQRIAAKTFEPLALYCEVAVIYLIFCTVLSKVQHIAEKSLKLEQG</sequence>
<accession>A0A8J7W5T6</accession>
<keyword evidence="6" id="KW-0029">Amino-acid transport</keyword>
<dbReference type="Pfam" id="PF00528">
    <property type="entry name" value="BPD_transp_1"/>
    <property type="match status" value="1"/>
</dbReference>
<proteinExistence type="inferred from homology"/>
<evidence type="ECO:0000256" key="4">
    <source>
        <dbReference type="ARBA" id="ARBA00022475"/>
    </source>
</evidence>
<keyword evidence="4" id="KW-1003">Cell membrane</keyword>
<feature type="transmembrane region" description="Helical" evidence="9">
    <location>
        <begin position="24"/>
        <end position="48"/>
    </location>
</feature>
<keyword evidence="8 9" id="KW-0472">Membrane</keyword>
<evidence type="ECO:0000313" key="12">
    <source>
        <dbReference type="Proteomes" id="UP000675664"/>
    </source>
</evidence>
<dbReference type="GO" id="GO:0006865">
    <property type="term" value="P:amino acid transport"/>
    <property type="evidence" value="ECO:0007669"/>
    <property type="project" value="UniProtKB-KW"/>
</dbReference>
<dbReference type="EMBL" id="JAGSND010000013">
    <property type="protein sequence ID" value="MBR0599465.1"/>
    <property type="molecule type" value="Genomic_DNA"/>
</dbReference>
<dbReference type="Proteomes" id="UP000675664">
    <property type="component" value="Unassembled WGS sequence"/>
</dbReference>
<dbReference type="PANTHER" id="PTHR30614">
    <property type="entry name" value="MEMBRANE COMPONENT OF AMINO ACID ABC TRANSPORTER"/>
    <property type="match status" value="1"/>
</dbReference>
<evidence type="ECO:0000256" key="3">
    <source>
        <dbReference type="ARBA" id="ARBA00022448"/>
    </source>
</evidence>
<evidence type="ECO:0000256" key="6">
    <source>
        <dbReference type="ARBA" id="ARBA00022970"/>
    </source>
</evidence>
<evidence type="ECO:0000256" key="9">
    <source>
        <dbReference type="RuleBase" id="RU363032"/>
    </source>
</evidence>
<keyword evidence="12" id="KW-1185">Reference proteome</keyword>
<organism evidence="11 12">
    <name type="scientific">Sinanaerobacter chloroacetimidivorans</name>
    <dbReference type="NCBI Taxonomy" id="2818044"/>
    <lineage>
        <taxon>Bacteria</taxon>
        <taxon>Bacillati</taxon>
        <taxon>Bacillota</taxon>
        <taxon>Clostridia</taxon>
        <taxon>Peptostreptococcales</taxon>
        <taxon>Anaerovoracaceae</taxon>
        <taxon>Sinanaerobacter</taxon>
    </lineage>
</organism>
<comment type="subcellular location">
    <subcellularLocation>
        <location evidence="1 9">Cell membrane</location>
        <topology evidence="1 9">Multi-pass membrane protein</topology>
    </subcellularLocation>
</comment>
<evidence type="ECO:0000256" key="2">
    <source>
        <dbReference type="ARBA" id="ARBA00009306"/>
    </source>
</evidence>
<evidence type="ECO:0000256" key="7">
    <source>
        <dbReference type="ARBA" id="ARBA00022989"/>
    </source>
</evidence>
<keyword evidence="7 9" id="KW-1133">Transmembrane helix</keyword>
<evidence type="ECO:0000256" key="5">
    <source>
        <dbReference type="ARBA" id="ARBA00022692"/>
    </source>
</evidence>
<evidence type="ECO:0000256" key="8">
    <source>
        <dbReference type="ARBA" id="ARBA00023136"/>
    </source>
</evidence>
<keyword evidence="5 9" id="KW-0812">Transmembrane</keyword>
<protein>
    <submittedName>
        <fullName evidence="11">Amino acid ABC transporter permease</fullName>
    </submittedName>
</protein>
<evidence type="ECO:0000256" key="1">
    <source>
        <dbReference type="ARBA" id="ARBA00004651"/>
    </source>
</evidence>
<evidence type="ECO:0000259" key="10">
    <source>
        <dbReference type="PROSITE" id="PS50928"/>
    </source>
</evidence>
<dbReference type="RefSeq" id="WP_227019597.1">
    <property type="nucleotide sequence ID" value="NZ_JAGSND010000013.1"/>
</dbReference>